<evidence type="ECO:0000256" key="1">
    <source>
        <dbReference type="ARBA" id="ARBA00004162"/>
    </source>
</evidence>
<dbReference type="RefSeq" id="WP_229343210.1">
    <property type="nucleotide sequence ID" value="NZ_JAJFAT010000001.1"/>
</dbReference>
<dbReference type="AlphaFoldDB" id="A0AAW4WXZ7"/>
<keyword evidence="4 7" id="KW-0812">Transmembrane</keyword>
<evidence type="ECO:0000256" key="6">
    <source>
        <dbReference type="ARBA" id="ARBA00023136"/>
    </source>
</evidence>
<dbReference type="InterPro" id="IPR003400">
    <property type="entry name" value="ExbD"/>
</dbReference>
<sequence>MFKSTLKKKSSINIIPMVDVIFFLLVFFMLFTTFRTNPQGIEMQLPTAVTATDQSETNFIVEIDADGSYYFEGESLALSQIISEAEVRNEDNEGQLTIIISADKETRYDNVVSLIDQMRNAGIYRLALAAEKDGS</sequence>
<keyword evidence="3" id="KW-1003">Cell membrane</keyword>
<name>A0AAW4WXZ7_9FIRM</name>
<evidence type="ECO:0000256" key="4">
    <source>
        <dbReference type="ARBA" id="ARBA00022692"/>
    </source>
</evidence>
<keyword evidence="7" id="KW-0653">Protein transport</keyword>
<evidence type="ECO:0000256" key="2">
    <source>
        <dbReference type="ARBA" id="ARBA00005811"/>
    </source>
</evidence>
<dbReference type="GO" id="GO:0015031">
    <property type="term" value="P:protein transport"/>
    <property type="evidence" value="ECO:0007669"/>
    <property type="project" value="UniProtKB-KW"/>
</dbReference>
<dbReference type="Proteomes" id="UP001199296">
    <property type="component" value="Unassembled WGS sequence"/>
</dbReference>
<evidence type="ECO:0000256" key="5">
    <source>
        <dbReference type="ARBA" id="ARBA00022989"/>
    </source>
</evidence>
<gene>
    <name evidence="9" type="ORF">LJ207_00985</name>
</gene>
<reference evidence="9 10" key="1">
    <citation type="submission" date="2021-10" db="EMBL/GenBank/DDBJ databases">
        <authorList>
            <person name="Grouzdev D.S."/>
            <person name="Pantiukh K.S."/>
            <person name="Krutkina M.S."/>
        </authorList>
    </citation>
    <scope>NUCLEOTIDE SEQUENCE [LARGE SCALE GENOMIC DNA]</scope>
    <source>
        <strain evidence="9 10">Z-7514</strain>
    </source>
</reference>
<dbReference type="GO" id="GO:0022857">
    <property type="term" value="F:transmembrane transporter activity"/>
    <property type="evidence" value="ECO:0007669"/>
    <property type="project" value="InterPro"/>
</dbReference>
<dbReference type="PANTHER" id="PTHR30558">
    <property type="entry name" value="EXBD MEMBRANE COMPONENT OF PMF-DRIVEN MACROMOLECULE IMPORT SYSTEM"/>
    <property type="match status" value="1"/>
</dbReference>
<dbReference type="Pfam" id="PF02472">
    <property type="entry name" value="ExbD"/>
    <property type="match status" value="1"/>
</dbReference>
<feature type="transmembrane region" description="Helical" evidence="8">
    <location>
        <begin position="12"/>
        <end position="34"/>
    </location>
</feature>
<comment type="caution">
    <text evidence="9">The sequence shown here is derived from an EMBL/GenBank/DDBJ whole genome shotgun (WGS) entry which is preliminary data.</text>
</comment>
<keyword evidence="10" id="KW-1185">Reference proteome</keyword>
<evidence type="ECO:0000256" key="3">
    <source>
        <dbReference type="ARBA" id="ARBA00022475"/>
    </source>
</evidence>
<keyword evidence="7" id="KW-0813">Transport</keyword>
<evidence type="ECO:0000256" key="7">
    <source>
        <dbReference type="RuleBase" id="RU003879"/>
    </source>
</evidence>
<evidence type="ECO:0000256" key="8">
    <source>
        <dbReference type="SAM" id="Phobius"/>
    </source>
</evidence>
<dbReference type="Gene3D" id="3.30.420.270">
    <property type="match status" value="1"/>
</dbReference>
<comment type="subcellular location">
    <subcellularLocation>
        <location evidence="1">Cell membrane</location>
        <topology evidence="1">Single-pass membrane protein</topology>
    </subcellularLocation>
    <subcellularLocation>
        <location evidence="7">Cell membrane</location>
        <topology evidence="7">Single-pass type II membrane protein</topology>
    </subcellularLocation>
</comment>
<comment type="similarity">
    <text evidence="2 7">Belongs to the ExbD/TolR family.</text>
</comment>
<dbReference type="EMBL" id="JAJFAT010000001">
    <property type="protein sequence ID" value="MCC3143895.1"/>
    <property type="molecule type" value="Genomic_DNA"/>
</dbReference>
<evidence type="ECO:0000313" key="9">
    <source>
        <dbReference type="EMBL" id="MCC3143895.1"/>
    </source>
</evidence>
<accession>A0AAW4WXZ7</accession>
<proteinExistence type="inferred from homology"/>
<organism evidence="9 10">
    <name type="scientific">Halanaerobium polyolivorans</name>
    <dbReference type="NCBI Taxonomy" id="2886943"/>
    <lineage>
        <taxon>Bacteria</taxon>
        <taxon>Bacillati</taxon>
        <taxon>Bacillota</taxon>
        <taxon>Clostridia</taxon>
        <taxon>Halanaerobiales</taxon>
        <taxon>Halanaerobiaceae</taxon>
        <taxon>Halanaerobium</taxon>
    </lineage>
</organism>
<evidence type="ECO:0000313" key="10">
    <source>
        <dbReference type="Proteomes" id="UP001199296"/>
    </source>
</evidence>
<keyword evidence="6 8" id="KW-0472">Membrane</keyword>
<keyword evidence="5 8" id="KW-1133">Transmembrane helix</keyword>
<protein>
    <submittedName>
        <fullName evidence="9">Biopolymer transporter ExbD</fullName>
    </submittedName>
</protein>
<dbReference type="GO" id="GO:0005886">
    <property type="term" value="C:plasma membrane"/>
    <property type="evidence" value="ECO:0007669"/>
    <property type="project" value="UniProtKB-SubCell"/>
</dbReference>